<comment type="caution">
    <text evidence="2">The sequence shown here is derived from an EMBL/GenBank/DDBJ whole genome shotgun (WGS) entry which is preliminary data.</text>
</comment>
<dbReference type="Gene3D" id="3.10.450.40">
    <property type="match status" value="1"/>
</dbReference>
<name>A0A6V8KJ56_9ACTN</name>
<dbReference type="InterPro" id="IPR007048">
    <property type="entry name" value="IraD/Gp25-like"/>
</dbReference>
<organism evidence="2 3">
    <name type="scientific">Phytohabitans houttuyneae</name>
    <dbReference type="NCBI Taxonomy" id="1076126"/>
    <lineage>
        <taxon>Bacteria</taxon>
        <taxon>Bacillati</taxon>
        <taxon>Actinomycetota</taxon>
        <taxon>Actinomycetes</taxon>
        <taxon>Micromonosporales</taxon>
        <taxon>Micromonosporaceae</taxon>
    </lineage>
</organism>
<feature type="domain" description="IraD/Gp25-like" evidence="1">
    <location>
        <begin position="22"/>
        <end position="112"/>
    </location>
</feature>
<keyword evidence="3" id="KW-1185">Reference proteome</keyword>
<evidence type="ECO:0000313" key="2">
    <source>
        <dbReference type="EMBL" id="GFJ83460.1"/>
    </source>
</evidence>
<sequence>MVSVTSRGGLVVTSRGGLALVEGDAAVRQAILLLLSTSPGERINRPDYGTHLHRLVFAPNDETTAGLAIHYVRQALRRWEPRVQVLDVDAGADPDIPSLLHIRLDYRVVATQANDTIAVSLDLHPMAAPRLAGGRVP</sequence>
<reference evidence="2 3" key="1">
    <citation type="submission" date="2020-03" db="EMBL/GenBank/DDBJ databases">
        <title>Whole genome shotgun sequence of Phytohabitans houttuyneae NBRC 108639.</title>
        <authorList>
            <person name="Komaki H."/>
            <person name="Tamura T."/>
        </authorList>
    </citation>
    <scope>NUCLEOTIDE SEQUENCE [LARGE SCALE GENOMIC DNA]</scope>
    <source>
        <strain evidence="2 3">NBRC 108639</strain>
    </source>
</reference>
<reference evidence="2 3" key="2">
    <citation type="submission" date="2020-03" db="EMBL/GenBank/DDBJ databases">
        <authorList>
            <person name="Ichikawa N."/>
            <person name="Kimura A."/>
            <person name="Kitahashi Y."/>
            <person name="Uohara A."/>
        </authorList>
    </citation>
    <scope>NUCLEOTIDE SEQUENCE [LARGE SCALE GENOMIC DNA]</scope>
    <source>
        <strain evidence="2 3">NBRC 108639</strain>
    </source>
</reference>
<evidence type="ECO:0000313" key="3">
    <source>
        <dbReference type="Proteomes" id="UP000482800"/>
    </source>
</evidence>
<dbReference type="SUPFAM" id="SSF160719">
    <property type="entry name" value="gpW/gp25-like"/>
    <property type="match status" value="1"/>
</dbReference>
<dbReference type="EMBL" id="BLPF01000003">
    <property type="protein sequence ID" value="GFJ83460.1"/>
    <property type="molecule type" value="Genomic_DNA"/>
</dbReference>
<protein>
    <recommendedName>
        <fullName evidence="1">IraD/Gp25-like domain-containing protein</fullName>
    </recommendedName>
</protein>
<dbReference type="Proteomes" id="UP000482800">
    <property type="component" value="Unassembled WGS sequence"/>
</dbReference>
<proteinExistence type="predicted"/>
<accession>A0A6V8KJ56</accession>
<dbReference type="AlphaFoldDB" id="A0A6V8KJ56"/>
<evidence type="ECO:0000259" key="1">
    <source>
        <dbReference type="Pfam" id="PF04965"/>
    </source>
</evidence>
<gene>
    <name evidence="2" type="ORF">Phou_076400</name>
</gene>
<dbReference type="Pfam" id="PF04965">
    <property type="entry name" value="GPW_gp25"/>
    <property type="match status" value="1"/>
</dbReference>